<dbReference type="InterPro" id="IPR000014">
    <property type="entry name" value="PAS"/>
</dbReference>
<feature type="domain" description="PAS" evidence="6">
    <location>
        <begin position="48"/>
        <end position="103"/>
    </location>
</feature>
<keyword evidence="1" id="KW-0805">Transcription regulation</keyword>
<evidence type="ECO:0000256" key="2">
    <source>
        <dbReference type="ARBA" id="ARBA00023125"/>
    </source>
</evidence>
<proteinExistence type="predicted"/>
<dbReference type="EMBL" id="JAAOIC020000003">
    <property type="protein sequence ID" value="KAG8042229.1"/>
    <property type="molecule type" value="Genomic_DNA"/>
</dbReference>
<reference evidence="7" key="2">
    <citation type="submission" date="2021-04" db="EMBL/GenBank/DDBJ databases">
        <title>Genome-wide patterns of bracovirus chromosomal integration into multiple host tissues during parasitism.</title>
        <authorList>
            <person name="Chebbi M.A.C."/>
        </authorList>
    </citation>
    <scope>NUCLEOTIDE SEQUENCE</scope>
    <source>
        <tissue evidence="7">Whole body</tissue>
    </source>
</reference>
<dbReference type="PANTHER" id="PTHR23043:SF36">
    <property type="entry name" value="PROTEIN SINGLE-MINDED"/>
    <property type="match status" value="1"/>
</dbReference>
<dbReference type="GO" id="GO:0010557">
    <property type="term" value="P:positive regulation of macromolecule biosynthetic process"/>
    <property type="evidence" value="ECO:0007669"/>
    <property type="project" value="UniProtKB-ARBA"/>
</dbReference>
<dbReference type="FunFam" id="3.30.450.20:FF:000047">
    <property type="entry name" value="SIM bHLH transcription factor 2"/>
    <property type="match status" value="1"/>
</dbReference>
<dbReference type="PROSITE" id="PS50112">
    <property type="entry name" value="PAS"/>
    <property type="match status" value="1"/>
</dbReference>
<evidence type="ECO:0000256" key="4">
    <source>
        <dbReference type="ARBA" id="ARBA00023242"/>
    </source>
</evidence>
<reference evidence="7" key="1">
    <citation type="submission" date="2020-03" db="EMBL/GenBank/DDBJ databases">
        <authorList>
            <person name="Chebbi M.A."/>
            <person name="Drezen J.M."/>
        </authorList>
    </citation>
    <scope>NUCLEOTIDE SEQUENCE</scope>
    <source>
        <tissue evidence="7">Whole body</tissue>
    </source>
</reference>
<gene>
    <name evidence="7" type="ORF">G9C98_000220</name>
</gene>
<dbReference type="Proteomes" id="UP000729913">
    <property type="component" value="Unassembled WGS sequence"/>
</dbReference>
<evidence type="ECO:0000256" key="3">
    <source>
        <dbReference type="ARBA" id="ARBA00023163"/>
    </source>
</evidence>
<feature type="compositionally biased region" description="Low complexity" evidence="5">
    <location>
        <begin position="541"/>
        <end position="551"/>
    </location>
</feature>
<evidence type="ECO:0000313" key="7">
    <source>
        <dbReference type="EMBL" id="KAG8042229.1"/>
    </source>
</evidence>
<organism evidence="7 8">
    <name type="scientific">Cotesia typhae</name>
    <dbReference type="NCBI Taxonomy" id="2053667"/>
    <lineage>
        <taxon>Eukaryota</taxon>
        <taxon>Metazoa</taxon>
        <taxon>Ecdysozoa</taxon>
        <taxon>Arthropoda</taxon>
        <taxon>Hexapoda</taxon>
        <taxon>Insecta</taxon>
        <taxon>Pterygota</taxon>
        <taxon>Neoptera</taxon>
        <taxon>Endopterygota</taxon>
        <taxon>Hymenoptera</taxon>
        <taxon>Apocrita</taxon>
        <taxon>Ichneumonoidea</taxon>
        <taxon>Braconidae</taxon>
        <taxon>Microgastrinae</taxon>
        <taxon>Cotesia</taxon>
    </lineage>
</organism>
<dbReference type="GO" id="GO:0000977">
    <property type="term" value="F:RNA polymerase II transcription regulatory region sequence-specific DNA binding"/>
    <property type="evidence" value="ECO:0007669"/>
    <property type="project" value="TreeGrafter"/>
</dbReference>
<dbReference type="NCBIfam" id="TIGR00229">
    <property type="entry name" value="sensory_box"/>
    <property type="match status" value="1"/>
</dbReference>
<evidence type="ECO:0000256" key="5">
    <source>
        <dbReference type="SAM" id="MobiDB-lite"/>
    </source>
</evidence>
<evidence type="ECO:0000259" key="6">
    <source>
        <dbReference type="PROSITE" id="PS50112"/>
    </source>
</evidence>
<feature type="region of interest" description="Disordered" evidence="5">
    <location>
        <begin position="309"/>
        <end position="383"/>
    </location>
</feature>
<dbReference type="SMART" id="SM00091">
    <property type="entry name" value="PAS"/>
    <property type="match status" value="1"/>
</dbReference>
<accession>A0A8J5VDM2</accession>
<dbReference type="SMART" id="SM00086">
    <property type="entry name" value="PAC"/>
    <property type="match status" value="1"/>
</dbReference>
<feature type="region of interest" description="Disordered" evidence="5">
    <location>
        <begin position="466"/>
        <end position="552"/>
    </location>
</feature>
<dbReference type="InterPro" id="IPR001610">
    <property type="entry name" value="PAC"/>
</dbReference>
<feature type="compositionally biased region" description="Low complexity" evidence="5">
    <location>
        <begin position="484"/>
        <end position="507"/>
    </location>
</feature>
<comment type="caution">
    <text evidence="7">The sequence shown here is derived from an EMBL/GenBank/DDBJ whole genome shotgun (WGS) entry which is preliminary data.</text>
</comment>
<protein>
    <recommendedName>
        <fullName evidence="6">PAS domain-containing protein</fullName>
    </recommendedName>
</protein>
<keyword evidence="8" id="KW-1185">Reference proteome</keyword>
<sequence>VIHCSGYLKVHIRGPPYEECQIIGLVAVGNSLPPSAITEIKLYHNMFMFRASLDLKLIFLDVSVRELTGYDPQDLIEKTLYHYVHGCDIWHLRESHQVLLMKTQVTTKYYRFLTKYGGWIWMQSYVTIVNNSRSSRPQCIVSVNYVLSEKEASNLILNSDQKMNTISDNHVNTTHSSSNTISREVNDHCSPSSSYSPRTNEIQDDYVDTTYSISSDYISTTHINPPPYQPSIYTPPILSVVTPPNINAHEDSSTYCPIDLFYQYVVTPDSLSSPSSQQQHLLLHSNNIQQSQQNKLEIQQIRSLYSSVSNSSTNYNRSESHVSNSATNHATSSSYSVTSHQGRITTHNEHHHDQREQHNSPHQRQLPTNQNSHNQQTQSLTNGSLRNYGEAGCSSFQNCAFGVNSSIMNRTISIINNENLQSVTTSHNIDDLSSPIYTSVIVDPHRYTPKNDQNTDDLDENQQAVVEKNKTPPTTNLSPELTAPSPTSTMSTSPTTSESEKISSIPSDEMSKSLTLSRNVSKSSTAPTSWPPGQPENASKTTPTGPGLGLPFPIGMDASPPAQPSPTLPRYCAHWQRCLQVNRLVWLLTTEESEPARAISKVLSYYRHLVPNCSSRAKTVFAEATQRDLITCSRIHFALSTIECTGLQVRVWRCNLN</sequence>
<dbReference type="PANTHER" id="PTHR23043">
    <property type="entry name" value="HYPOXIA-INDUCIBLE FACTOR 1 ALPHA"/>
    <property type="match status" value="1"/>
</dbReference>
<keyword evidence="4" id="KW-0539">Nucleus</keyword>
<dbReference type="OrthoDB" id="7693228at2759"/>
<dbReference type="CDD" id="cd00130">
    <property type="entry name" value="PAS"/>
    <property type="match status" value="1"/>
</dbReference>
<feature type="non-terminal residue" evidence="7">
    <location>
        <position position="1"/>
    </location>
</feature>
<dbReference type="GO" id="GO:0000981">
    <property type="term" value="F:DNA-binding transcription factor activity, RNA polymerase II-specific"/>
    <property type="evidence" value="ECO:0007669"/>
    <property type="project" value="TreeGrafter"/>
</dbReference>
<evidence type="ECO:0000313" key="8">
    <source>
        <dbReference type="Proteomes" id="UP000729913"/>
    </source>
</evidence>
<dbReference type="Pfam" id="PF08447">
    <property type="entry name" value="PAS_3"/>
    <property type="match status" value="1"/>
</dbReference>
<feature type="compositionally biased region" description="Basic and acidic residues" evidence="5">
    <location>
        <begin position="346"/>
        <end position="359"/>
    </location>
</feature>
<keyword evidence="3" id="KW-0804">Transcription</keyword>
<dbReference type="InterPro" id="IPR013655">
    <property type="entry name" value="PAS_fold_3"/>
</dbReference>
<feature type="compositionally biased region" description="Low complexity" evidence="5">
    <location>
        <begin position="309"/>
        <end position="336"/>
    </location>
</feature>
<keyword evidence="2" id="KW-0238">DNA-binding</keyword>
<feature type="compositionally biased region" description="Low complexity" evidence="5">
    <location>
        <begin position="368"/>
        <end position="382"/>
    </location>
</feature>
<feature type="region of interest" description="Disordered" evidence="5">
    <location>
        <begin position="170"/>
        <end position="200"/>
    </location>
</feature>
<evidence type="ECO:0000256" key="1">
    <source>
        <dbReference type="ARBA" id="ARBA00023015"/>
    </source>
</evidence>
<dbReference type="AlphaFoldDB" id="A0A8J5VDM2"/>
<feature type="compositionally biased region" description="Polar residues" evidence="5">
    <location>
        <begin position="512"/>
        <end position="528"/>
    </location>
</feature>
<name>A0A8J5VDM2_9HYME</name>